<evidence type="ECO:0000256" key="1">
    <source>
        <dbReference type="PROSITE-ProRule" id="PRU00278"/>
    </source>
</evidence>
<feature type="domain" description="PpiC" evidence="3">
    <location>
        <begin position="183"/>
        <end position="274"/>
    </location>
</feature>
<keyword evidence="1" id="KW-0413">Isomerase</keyword>
<dbReference type="Proteomes" id="UP000077339">
    <property type="component" value="Unassembled WGS sequence"/>
</dbReference>
<name>A0A176K138_9BACT</name>
<dbReference type="InterPro" id="IPR000297">
    <property type="entry name" value="PPIase_PpiC"/>
</dbReference>
<dbReference type="SUPFAM" id="SSF54534">
    <property type="entry name" value="FKBP-like"/>
    <property type="match status" value="1"/>
</dbReference>
<evidence type="ECO:0000256" key="2">
    <source>
        <dbReference type="SAM" id="SignalP"/>
    </source>
</evidence>
<protein>
    <recommendedName>
        <fullName evidence="3">PpiC domain-containing protein</fullName>
    </recommendedName>
</protein>
<dbReference type="AlphaFoldDB" id="A0A176K138"/>
<accession>A0A176K138</accession>
<dbReference type="EMBL" id="JFHK01000007">
    <property type="protein sequence ID" value="OAA30735.1"/>
    <property type="molecule type" value="Genomic_DNA"/>
</dbReference>
<keyword evidence="2" id="KW-0732">Signal</keyword>
<reference evidence="4 5" key="1">
    <citation type="submission" date="2014-02" db="EMBL/GenBank/DDBJ databases">
        <title>Kosmotoga genome sequencing.</title>
        <authorList>
            <person name="Pollo S.M."/>
            <person name="Charchuk R."/>
            <person name="Nesbo C.L."/>
        </authorList>
    </citation>
    <scope>NUCLEOTIDE SEQUENCE [LARGE SCALE GENOMIC DNA]</scope>
    <source>
        <strain evidence="4 5">S304</strain>
    </source>
</reference>
<proteinExistence type="predicted"/>
<organism evidence="4 5">
    <name type="scientific">Kosmotoga arenicorallina S304</name>
    <dbReference type="NCBI Taxonomy" id="1453497"/>
    <lineage>
        <taxon>Bacteria</taxon>
        <taxon>Thermotogati</taxon>
        <taxon>Thermotogota</taxon>
        <taxon>Thermotogae</taxon>
        <taxon>Kosmotogales</taxon>
        <taxon>Kosmotogaceae</taxon>
        <taxon>Kosmotoga</taxon>
    </lineage>
</organism>
<dbReference type="RefSeq" id="WP_068347372.1">
    <property type="nucleotide sequence ID" value="NZ_JFHK01000007.1"/>
</dbReference>
<feature type="chain" id="PRO_5008047368" description="PpiC domain-containing protein" evidence="2">
    <location>
        <begin position="20"/>
        <end position="638"/>
    </location>
</feature>
<dbReference type="GO" id="GO:0003755">
    <property type="term" value="F:peptidyl-prolyl cis-trans isomerase activity"/>
    <property type="evidence" value="ECO:0007669"/>
    <property type="project" value="UniProtKB-KW"/>
</dbReference>
<dbReference type="SUPFAM" id="SSF109998">
    <property type="entry name" value="Triger factor/SurA peptide-binding domain-like"/>
    <property type="match status" value="1"/>
</dbReference>
<feature type="signal peptide" evidence="2">
    <location>
        <begin position="1"/>
        <end position="19"/>
    </location>
</feature>
<dbReference type="PROSITE" id="PS01096">
    <property type="entry name" value="PPIC_PPIASE_1"/>
    <property type="match status" value="1"/>
</dbReference>
<keyword evidence="5" id="KW-1185">Reference proteome</keyword>
<dbReference type="InterPro" id="IPR050245">
    <property type="entry name" value="PrsA_foldase"/>
</dbReference>
<dbReference type="PATRIC" id="fig|1453497.3.peg.1970"/>
<sequence length="638" mass="72282">MKRFVFISLFLFTFAFAFASGEIASLTLNGTPLSDAYFNVDAAVLQGYLNDTLGSYQQQGISLDPYFSTQNAPSQIELKYNILMNLLDDKMAGYYAKENGLFPDENEVTGYTDQITAGYLANPQYVSQIEMSYGSTETFWRIIESYVRSELIKQNILMTLVADYPASFTEYFESNKAEIKDKYEKVGASHILLTSEASATEIKNLIESGSISFEDAAKKYSIDTGTAQNGGFIGEFSRGQLVKEFEDAAFAATPGEIVGPVGTEYGYHIIRIESKSTFNTVEELLNTNAYTNVARDFQNEVYLDWFKKYKANSPLGYVIYDPELDLMDRLMKSQTSGEDIHDFYSRLEGEIFNSTGEVKEDTTAFAAILYLMISDSIMQPTLDNIQKLQYMLDARSNLPEEMKNLSFDALEAALEETPDSTDDKIMELKNNLSTLITYSHELGVFSDEEIKAKLSEEQAYRDGRYTVIGKVAGHLYHLIPNSETALEYLNKYSGNDPEVVFLYTNKRYEDEIKPILENEELFQSYLSYYTTYVGDKAAEMLVKYPLVSIENRLKENVIENEKASDELKLKSIKLLIEAYNKAGKLPVDKGLKIDFFSSALAYSYYLDDFVEKGLVEESEIDTLVDELLKEIEALENEE</sequence>
<evidence type="ECO:0000313" key="4">
    <source>
        <dbReference type="EMBL" id="OAA30735.1"/>
    </source>
</evidence>
<dbReference type="OrthoDB" id="14196at2"/>
<dbReference type="Pfam" id="PF00639">
    <property type="entry name" value="Rotamase"/>
    <property type="match status" value="1"/>
</dbReference>
<dbReference type="STRING" id="1453497.AT15_09950"/>
<dbReference type="PANTHER" id="PTHR47245">
    <property type="entry name" value="PEPTIDYLPROLYL ISOMERASE"/>
    <property type="match status" value="1"/>
</dbReference>
<comment type="caution">
    <text evidence="4">The sequence shown here is derived from an EMBL/GenBank/DDBJ whole genome shotgun (WGS) entry which is preliminary data.</text>
</comment>
<dbReference type="InterPro" id="IPR046357">
    <property type="entry name" value="PPIase_dom_sf"/>
</dbReference>
<dbReference type="InterPro" id="IPR027304">
    <property type="entry name" value="Trigger_fact/SurA_dom_sf"/>
</dbReference>
<gene>
    <name evidence="4" type="ORF">AT15_09950</name>
</gene>
<evidence type="ECO:0000313" key="5">
    <source>
        <dbReference type="Proteomes" id="UP000077339"/>
    </source>
</evidence>
<dbReference type="PROSITE" id="PS50198">
    <property type="entry name" value="PPIC_PPIASE_2"/>
    <property type="match status" value="1"/>
</dbReference>
<dbReference type="InterPro" id="IPR023058">
    <property type="entry name" value="PPIase_PpiC_CS"/>
</dbReference>
<dbReference type="Gene3D" id="3.10.50.40">
    <property type="match status" value="1"/>
</dbReference>
<evidence type="ECO:0000259" key="3">
    <source>
        <dbReference type="PROSITE" id="PS50198"/>
    </source>
</evidence>
<keyword evidence="1" id="KW-0697">Rotamase</keyword>
<dbReference type="PANTHER" id="PTHR47245:SF2">
    <property type="entry name" value="PEPTIDYL-PROLYL CIS-TRANS ISOMERASE HP_0175-RELATED"/>
    <property type="match status" value="1"/>
</dbReference>